<evidence type="ECO:0000256" key="5">
    <source>
        <dbReference type="ARBA" id="ARBA00023085"/>
    </source>
</evidence>
<dbReference type="Pfam" id="PF01095">
    <property type="entry name" value="Pectinesterase"/>
    <property type="match status" value="1"/>
</dbReference>
<sequence>MLSSALIALLPVLAGVVQGVAVERNGRWDSDSWGVQSQGHGHGFSNRWQNPALVTCQALTANILDGCPEGTLLVDGSGNWTTSTNSTKTHGSKASTATFTTIQAAIDSIPYASSKTYTILITPGEYNEQVNITQNAAITMLGVTSNVTDPTANTVTVYRELANYNVRYTDNVWTANLIVAPTYNSSATGAGPSGTPVAADTPWGNKDLRVYNVDFVNNYSQYSSGPSLALSTAYSYSSFYRCGFYSEQDTIFIGKRGSAYMHECIIAGQTDFLYGFGTLWVQDSEIQMRACGGGIIAWKGSNLTDSFEPGTYDSNHFGCYIDNANFVAANQTVYDDWQGKCYLGRNWNEGHRSVISNSYMDHTVAGQGYEKWTASIPLPTPVFFGEYNSTGDGFNLTARVAANITHEMTAAEVAKYSFANVFGSKKPSWIDSHCL</sequence>
<dbReference type="Proteomes" id="UP000279236">
    <property type="component" value="Unassembled WGS sequence"/>
</dbReference>
<protein>
    <recommendedName>
        <fullName evidence="3">pectinesterase</fullName>
        <ecNumber evidence="3">3.1.1.11</ecNumber>
    </recommendedName>
</protein>
<evidence type="ECO:0000313" key="8">
    <source>
        <dbReference type="EMBL" id="RSH78990.1"/>
    </source>
</evidence>
<dbReference type="InterPro" id="IPR011050">
    <property type="entry name" value="Pectin_lyase_fold/virulence"/>
</dbReference>
<dbReference type="PANTHER" id="PTHR31321">
    <property type="entry name" value="ACYL-COA THIOESTER HYDROLASE YBHC-RELATED"/>
    <property type="match status" value="1"/>
</dbReference>
<evidence type="ECO:0000256" key="3">
    <source>
        <dbReference type="ARBA" id="ARBA00013229"/>
    </source>
</evidence>
<dbReference type="InterPro" id="IPR000070">
    <property type="entry name" value="Pectinesterase_cat"/>
</dbReference>
<dbReference type="InterPro" id="IPR012334">
    <property type="entry name" value="Pectin_lyas_fold"/>
</dbReference>
<comment type="caution">
    <text evidence="8">The sequence shown here is derived from an EMBL/GenBank/DDBJ whole genome shotgun (WGS) entry which is preliminary data.</text>
</comment>
<dbReference type="STRING" id="105984.A0A427XJE3"/>
<evidence type="ECO:0000313" key="9">
    <source>
        <dbReference type="Proteomes" id="UP000279236"/>
    </source>
</evidence>
<dbReference type="GeneID" id="39586459"/>
<feature type="signal peptide" evidence="6">
    <location>
        <begin position="1"/>
        <end position="19"/>
    </location>
</feature>
<evidence type="ECO:0000256" key="1">
    <source>
        <dbReference type="ARBA" id="ARBA00005184"/>
    </source>
</evidence>
<evidence type="ECO:0000256" key="4">
    <source>
        <dbReference type="ARBA" id="ARBA00022801"/>
    </source>
</evidence>
<dbReference type="PANTHER" id="PTHR31321:SF137">
    <property type="entry name" value="PECTIN METHYL ESTERASE (EUROFUNG)"/>
    <property type="match status" value="1"/>
</dbReference>
<keyword evidence="4" id="KW-0378">Hydrolase</keyword>
<keyword evidence="6" id="KW-0732">Signal</keyword>
<evidence type="ECO:0000256" key="2">
    <source>
        <dbReference type="ARBA" id="ARBA00008891"/>
    </source>
</evidence>
<gene>
    <name evidence="8" type="ORF">EHS24_001916</name>
</gene>
<evidence type="ECO:0000256" key="6">
    <source>
        <dbReference type="SAM" id="SignalP"/>
    </source>
</evidence>
<dbReference type="EMBL" id="RSCE01000011">
    <property type="protein sequence ID" value="RSH78990.1"/>
    <property type="molecule type" value="Genomic_DNA"/>
</dbReference>
<dbReference type="AlphaFoldDB" id="A0A427XJE3"/>
<organism evidence="8 9">
    <name type="scientific">Apiotrichum porosum</name>
    <dbReference type="NCBI Taxonomy" id="105984"/>
    <lineage>
        <taxon>Eukaryota</taxon>
        <taxon>Fungi</taxon>
        <taxon>Dikarya</taxon>
        <taxon>Basidiomycota</taxon>
        <taxon>Agaricomycotina</taxon>
        <taxon>Tremellomycetes</taxon>
        <taxon>Trichosporonales</taxon>
        <taxon>Trichosporonaceae</taxon>
        <taxon>Apiotrichum</taxon>
    </lineage>
</organism>
<dbReference type="GO" id="GO:0045490">
    <property type="term" value="P:pectin catabolic process"/>
    <property type="evidence" value="ECO:0007669"/>
    <property type="project" value="UniProtKB-UniPathway"/>
</dbReference>
<dbReference type="EC" id="3.1.1.11" evidence="3"/>
<dbReference type="GO" id="GO:0042545">
    <property type="term" value="P:cell wall modification"/>
    <property type="evidence" value="ECO:0007669"/>
    <property type="project" value="InterPro"/>
</dbReference>
<dbReference type="SUPFAM" id="SSF51126">
    <property type="entry name" value="Pectin lyase-like"/>
    <property type="match status" value="1"/>
</dbReference>
<dbReference type="OrthoDB" id="2019149at2759"/>
<keyword evidence="5" id="KW-0063">Aspartyl esterase</keyword>
<evidence type="ECO:0000259" key="7">
    <source>
        <dbReference type="Pfam" id="PF01095"/>
    </source>
</evidence>
<feature type="chain" id="PRO_5019333481" description="pectinesterase" evidence="6">
    <location>
        <begin position="20"/>
        <end position="435"/>
    </location>
</feature>
<name>A0A427XJE3_9TREE</name>
<dbReference type="RefSeq" id="XP_028474137.1">
    <property type="nucleotide sequence ID" value="XM_028617674.1"/>
</dbReference>
<dbReference type="UniPathway" id="UPA00545">
    <property type="reaction ID" value="UER00823"/>
</dbReference>
<dbReference type="GO" id="GO:0030599">
    <property type="term" value="F:pectinesterase activity"/>
    <property type="evidence" value="ECO:0007669"/>
    <property type="project" value="UniProtKB-EC"/>
</dbReference>
<proteinExistence type="inferred from homology"/>
<keyword evidence="9" id="KW-1185">Reference proteome</keyword>
<comment type="similarity">
    <text evidence="2">Belongs to the pectinesterase family.</text>
</comment>
<accession>A0A427XJE3</accession>
<dbReference type="Gene3D" id="2.160.20.10">
    <property type="entry name" value="Single-stranded right-handed beta-helix, Pectin lyase-like"/>
    <property type="match status" value="1"/>
</dbReference>
<feature type="domain" description="Pectinesterase catalytic" evidence="7">
    <location>
        <begin position="218"/>
        <end position="420"/>
    </location>
</feature>
<comment type="pathway">
    <text evidence="1">Glycan metabolism; pectin degradation; 2-dehydro-3-deoxy-D-gluconate from pectin: step 1/5.</text>
</comment>
<reference evidence="8 9" key="1">
    <citation type="submission" date="2018-11" db="EMBL/GenBank/DDBJ databases">
        <title>Genome sequence of Apiotrichum porosum DSM 27194.</title>
        <authorList>
            <person name="Aliyu H."/>
            <person name="Gorte O."/>
            <person name="Ochsenreither K."/>
        </authorList>
    </citation>
    <scope>NUCLEOTIDE SEQUENCE [LARGE SCALE GENOMIC DNA]</scope>
    <source>
        <strain evidence="8 9">DSM 27194</strain>
    </source>
</reference>